<dbReference type="Pfam" id="PF00152">
    <property type="entry name" value="tRNA-synt_2"/>
    <property type="match status" value="1"/>
</dbReference>
<evidence type="ECO:0000313" key="6">
    <source>
        <dbReference type="WBParaSite" id="SVE_0280100.1"/>
    </source>
</evidence>
<dbReference type="GO" id="GO:0005829">
    <property type="term" value="C:cytosol"/>
    <property type="evidence" value="ECO:0007669"/>
    <property type="project" value="TreeGrafter"/>
</dbReference>
<dbReference type="InterPro" id="IPR004364">
    <property type="entry name" value="Aa-tRNA-synt_II"/>
</dbReference>
<evidence type="ECO:0000256" key="2">
    <source>
        <dbReference type="ARBA" id="ARBA00022741"/>
    </source>
</evidence>
<evidence type="ECO:0000256" key="1">
    <source>
        <dbReference type="ARBA" id="ARBA00022598"/>
    </source>
</evidence>
<dbReference type="SUPFAM" id="SSF55681">
    <property type="entry name" value="Class II aaRS and biotin synthetases"/>
    <property type="match status" value="1"/>
</dbReference>
<dbReference type="PROSITE" id="PS50862">
    <property type="entry name" value="AA_TRNA_LIGASE_II"/>
    <property type="match status" value="1"/>
</dbReference>
<accession>A0A0K0F1X5</accession>
<dbReference type="InterPro" id="IPR006195">
    <property type="entry name" value="aa-tRNA-synth_II"/>
</dbReference>
<dbReference type="GO" id="GO:0000049">
    <property type="term" value="F:tRNA binding"/>
    <property type="evidence" value="ECO:0007669"/>
    <property type="project" value="TreeGrafter"/>
</dbReference>
<dbReference type="WBParaSite" id="SVE_0280100.1">
    <property type="protein sequence ID" value="SVE_0280100.1"/>
    <property type="gene ID" value="SVE_0280100"/>
</dbReference>
<evidence type="ECO:0000313" key="5">
    <source>
        <dbReference type="Proteomes" id="UP000035680"/>
    </source>
</evidence>
<proteinExistence type="predicted"/>
<reference evidence="6" key="2">
    <citation type="submission" date="2015-08" db="UniProtKB">
        <authorList>
            <consortium name="WormBaseParasite"/>
        </authorList>
    </citation>
    <scope>IDENTIFICATION</scope>
</reference>
<evidence type="ECO:0000256" key="3">
    <source>
        <dbReference type="ARBA" id="ARBA00022840"/>
    </source>
</evidence>
<dbReference type="GO" id="GO:0005739">
    <property type="term" value="C:mitochondrion"/>
    <property type="evidence" value="ECO:0007669"/>
    <property type="project" value="TreeGrafter"/>
</dbReference>
<name>A0A0K0F1X5_STRVS</name>
<dbReference type="Gene3D" id="3.30.930.10">
    <property type="entry name" value="Bira Bifunctional Protein, Domain 2"/>
    <property type="match status" value="1"/>
</dbReference>
<keyword evidence="1" id="KW-0436">Ligase</keyword>
<keyword evidence="5" id="KW-1185">Reference proteome</keyword>
<reference evidence="5" key="1">
    <citation type="submission" date="2014-07" db="EMBL/GenBank/DDBJ databases">
        <authorList>
            <person name="Martin A.A"/>
            <person name="De Silva N."/>
        </authorList>
    </citation>
    <scope>NUCLEOTIDE SEQUENCE</scope>
</reference>
<dbReference type="GO" id="GO:0005524">
    <property type="term" value="F:ATP binding"/>
    <property type="evidence" value="ECO:0007669"/>
    <property type="project" value="InterPro"/>
</dbReference>
<dbReference type="GO" id="GO:0017101">
    <property type="term" value="C:aminoacyl-tRNA synthetase multienzyme complex"/>
    <property type="evidence" value="ECO:0007669"/>
    <property type="project" value="TreeGrafter"/>
</dbReference>
<keyword evidence="2" id="KW-0547">Nucleotide-binding</keyword>
<dbReference type="PANTHER" id="PTHR42918">
    <property type="entry name" value="LYSYL-TRNA SYNTHETASE"/>
    <property type="match status" value="1"/>
</dbReference>
<sequence length="115" mass="12816">MSPLAKWHRSVPGLTERFELFAVTKEIANAYTEFNDPLAQPAGDDEAQLIDENFCTALEYGLPPTAGWGMGIDRLSMLLTDSYNIKEILFFPAMRSEDTKINPLEDGNDEKTSTA</sequence>
<dbReference type="PANTHER" id="PTHR42918:SF9">
    <property type="entry name" value="LYSINE--TRNA LIGASE"/>
    <property type="match status" value="1"/>
</dbReference>
<keyword evidence="3" id="KW-0067">ATP-binding</keyword>
<dbReference type="GO" id="GO:0006430">
    <property type="term" value="P:lysyl-tRNA aminoacylation"/>
    <property type="evidence" value="ECO:0007669"/>
    <property type="project" value="TreeGrafter"/>
</dbReference>
<dbReference type="Proteomes" id="UP000035680">
    <property type="component" value="Unassembled WGS sequence"/>
</dbReference>
<dbReference type="STRING" id="75913.A0A0K0F1X5"/>
<protein>
    <submittedName>
        <fullName evidence="6">Lysine--tRNA ligase (inferred by orthology to a human protein)</fullName>
    </submittedName>
</protein>
<dbReference type="AlphaFoldDB" id="A0A0K0F1X5"/>
<feature type="domain" description="Aminoacyl-transfer RNA synthetases class-II family profile" evidence="4">
    <location>
        <begin position="1"/>
        <end position="92"/>
    </location>
</feature>
<evidence type="ECO:0000259" key="4">
    <source>
        <dbReference type="PROSITE" id="PS50862"/>
    </source>
</evidence>
<organism evidence="5 6">
    <name type="scientific">Strongyloides venezuelensis</name>
    <name type="common">Threadworm</name>
    <dbReference type="NCBI Taxonomy" id="75913"/>
    <lineage>
        <taxon>Eukaryota</taxon>
        <taxon>Metazoa</taxon>
        <taxon>Ecdysozoa</taxon>
        <taxon>Nematoda</taxon>
        <taxon>Chromadorea</taxon>
        <taxon>Rhabditida</taxon>
        <taxon>Tylenchina</taxon>
        <taxon>Panagrolaimomorpha</taxon>
        <taxon>Strongyloidoidea</taxon>
        <taxon>Strongyloididae</taxon>
        <taxon>Strongyloides</taxon>
    </lineage>
</organism>
<dbReference type="InterPro" id="IPR045864">
    <property type="entry name" value="aa-tRNA-synth_II/BPL/LPL"/>
</dbReference>
<dbReference type="GO" id="GO:0004824">
    <property type="term" value="F:lysine-tRNA ligase activity"/>
    <property type="evidence" value="ECO:0007669"/>
    <property type="project" value="TreeGrafter"/>
</dbReference>